<feature type="region of interest" description="Disordered" evidence="1">
    <location>
        <begin position="58"/>
        <end position="109"/>
    </location>
</feature>
<organism evidence="3 4">
    <name type="scientific">Quercus rubra</name>
    <name type="common">Northern red oak</name>
    <name type="synonym">Quercus borealis</name>
    <dbReference type="NCBI Taxonomy" id="3512"/>
    <lineage>
        <taxon>Eukaryota</taxon>
        <taxon>Viridiplantae</taxon>
        <taxon>Streptophyta</taxon>
        <taxon>Embryophyta</taxon>
        <taxon>Tracheophyta</taxon>
        <taxon>Spermatophyta</taxon>
        <taxon>Magnoliopsida</taxon>
        <taxon>eudicotyledons</taxon>
        <taxon>Gunneridae</taxon>
        <taxon>Pentapetalae</taxon>
        <taxon>rosids</taxon>
        <taxon>fabids</taxon>
        <taxon>Fagales</taxon>
        <taxon>Fagaceae</taxon>
        <taxon>Quercus</taxon>
    </lineage>
</organism>
<reference evidence="3 4" key="1">
    <citation type="journal article" date="2023" name="G3 (Bethesda)">
        <title>A haplotype-resolved chromosome-scale genome for Quercus rubra L. provides insights into the genetics of adaptive traits for red oak species.</title>
        <authorList>
            <person name="Kapoor B."/>
            <person name="Jenkins J."/>
            <person name="Schmutz J."/>
            <person name="Zhebentyayeva T."/>
            <person name="Kuelheim C."/>
            <person name="Coggeshall M."/>
            <person name="Heim C."/>
            <person name="Lasky J.R."/>
            <person name="Leites L."/>
            <person name="Islam-Faridi N."/>
            <person name="Romero-Severson J."/>
            <person name="DeLeo V.L."/>
            <person name="Lucas S.M."/>
            <person name="Lazic D."/>
            <person name="Gailing O."/>
            <person name="Carlson J."/>
            <person name="Staton M."/>
        </authorList>
    </citation>
    <scope>NUCLEOTIDE SEQUENCE [LARGE SCALE GENOMIC DNA]</scope>
    <source>
        <strain evidence="3">Pseudo-F2</strain>
    </source>
</reference>
<keyword evidence="2" id="KW-0732">Signal</keyword>
<evidence type="ECO:0000256" key="1">
    <source>
        <dbReference type="SAM" id="MobiDB-lite"/>
    </source>
</evidence>
<evidence type="ECO:0000313" key="4">
    <source>
        <dbReference type="Proteomes" id="UP001324115"/>
    </source>
</evidence>
<proteinExistence type="predicted"/>
<feature type="signal peptide" evidence="2">
    <location>
        <begin position="1"/>
        <end position="24"/>
    </location>
</feature>
<dbReference type="PANTHER" id="PTHR35725">
    <property type="entry name" value="CLASSICAL ARABINOGALACTAN PROTEIN 26"/>
    <property type="match status" value="1"/>
</dbReference>
<dbReference type="EMBL" id="JAXUIC010000012">
    <property type="protein sequence ID" value="KAK4558609.1"/>
    <property type="molecule type" value="Genomic_DNA"/>
</dbReference>
<gene>
    <name evidence="3" type="ORF">RGQ29_008067</name>
</gene>
<evidence type="ECO:0000313" key="3">
    <source>
        <dbReference type="EMBL" id="KAK4558609.1"/>
    </source>
</evidence>
<comment type="caution">
    <text evidence="3">The sequence shown here is derived from an EMBL/GenBank/DDBJ whole genome shotgun (WGS) entry which is preliminary data.</text>
</comment>
<accession>A0AAN7DZ30</accession>
<dbReference type="AlphaFoldDB" id="A0AAN7DZ30"/>
<sequence length="137" mass="13769">MASFSSILAMFMIFMSYYSSLALASELNIKVSTISAAPAVLPGAPVYSPALSPDISPLFPSPGGEAVPPSESSVPTIPSSQSPPNPDVTVAPGPDSAFPPSGTLPESSTVSIAPSGPLKLVVLLGLLAACIMQLPGM</sequence>
<feature type="compositionally biased region" description="Polar residues" evidence="1">
    <location>
        <begin position="70"/>
        <end position="80"/>
    </location>
</feature>
<dbReference type="InterPro" id="IPR039346">
    <property type="entry name" value="AGP25/26"/>
</dbReference>
<evidence type="ECO:0008006" key="5">
    <source>
        <dbReference type="Google" id="ProtNLM"/>
    </source>
</evidence>
<evidence type="ECO:0000256" key="2">
    <source>
        <dbReference type="SAM" id="SignalP"/>
    </source>
</evidence>
<feature type="chain" id="PRO_5042903855" description="Classical arabinogalactan protein 26-like" evidence="2">
    <location>
        <begin position="25"/>
        <end position="137"/>
    </location>
</feature>
<dbReference type="PANTHER" id="PTHR35725:SF4">
    <property type="entry name" value="CLASSICAL ARABINOGALACTAN PROTEIN 26"/>
    <property type="match status" value="1"/>
</dbReference>
<name>A0AAN7DZ30_QUERU</name>
<dbReference type="Proteomes" id="UP001324115">
    <property type="component" value="Unassembled WGS sequence"/>
</dbReference>
<protein>
    <recommendedName>
        <fullName evidence="5">Classical arabinogalactan protein 26-like</fullName>
    </recommendedName>
</protein>
<keyword evidence="4" id="KW-1185">Reference proteome</keyword>